<reference evidence="3 4" key="1">
    <citation type="submission" date="2017-07" db="EMBL/GenBank/DDBJ databases">
        <title>Draft Genome Sequences of Select Purple Nonsulfur Bacteria.</title>
        <authorList>
            <person name="Lasarre B."/>
            <person name="Mckinlay J.B."/>
        </authorList>
    </citation>
    <scope>NUCLEOTIDE SEQUENCE [LARGE SCALE GENOMIC DNA]</scope>
    <source>
        <strain evidence="3 4">DSM 11907</strain>
    </source>
</reference>
<evidence type="ECO:0000313" key="4">
    <source>
        <dbReference type="Proteomes" id="UP000248863"/>
    </source>
</evidence>
<organism evidence="3 4">
    <name type="scientific">Rhodoplanes elegans</name>
    <dbReference type="NCBI Taxonomy" id="29408"/>
    <lineage>
        <taxon>Bacteria</taxon>
        <taxon>Pseudomonadati</taxon>
        <taxon>Pseudomonadota</taxon>
        <taxon>Alphaproteobacteria</taxon>
        <taxon>Hyphomicrobiales</taxon>
        <taxon>Nitrobacteraceae</taxon>
        <taxon>Rhodoplanes</taxon>
    </lineage>
</organism>
<evidence type="ECO:0000313" key="3">
    <source>
        <dbReference type="EMBL" id="RAI28910.1"/>
    </source>
</evidence>
<comment type="caution">
    <text evidence="3">The sequence shown here is derived from an EMBL/GenBank/DDBJ whole genome shotgun (WGS) entry which is preliminary data.</text>
</comment>
<dbReference type="RefSeq" id="WP_111360528.1">
    <property type="nucleotide sequence ID" value="NZ_NHSK01000222.1"/>
</dbReference>
<gene>
    <name evidence="3" type="ORF">CH338_28975</name>
</gene>
<proteinExistence type="predicted"/>
<dbReference type="OrthoDB" id="9808276at2"/>
<name>A0A327JR15_9BRAD</name>
<keyword evidence="4" id="KW-1185">Reference proteome</keyword>
<dbReference type="InterPro" id="IPR036291">
    <property type="entry name" value="NAD(P)-bd_dom_sf"/>
</dbReference>
<dbReference type="SUPFAM" id="SSF51735">
    <property type="entry name" value="NAD(P)-binding Rossmann-fold domains"/>
    <property type="match status" value="1"/>
</dbReference>
<protein>
    <recommendedName>
        <fullName evidence="2">NAD-dependent epimerase/dehydratase domain-containing protein</fullName>
    </recommendedName>
</protein>
<dbReference type="AlphaFoldDB" id="A0A327JR15"/>
<dbReference type="EMBL" id="NPEU01000721">
    <property type="protein sequence ID" value="RAI28910.1"/>
    <property type="molecule type" value="Genomic_DNA"/>
</dbReference>
<dbReference type="Pfam" id="PF01370">
    <property type="entry name" value="Epimerase"/>
    <property type="match status" value="1"/>
</dbReference>
<sequence>MTTLICFGFGYSAQHWVAAHGRRFDRIVGTTRTAENAADHAARHYGGREVEVLVFDGTTASAELTAAVREADAILISAPPTETGDPVLAVLGDAIAAAAQAGMLKSIVLLSTLGVYGDHGGAWVDETAELRPVGARNKARVEQEAAWMALGARTGVPVASLRLAGIYGPGQDAIVNMEKGRAWRIVKPGQVFNRIHVVDVAQAIDAAFDKRARGAFNVADDEPTPPGDPVVFAAELLGREPPPEWPFEEAVKHLPPMAASFYAECKRAKTDKLKRELGVTLRYPTFREGLRADFAARHSPVH</sequence>
<dbReference type="InterPro" id="IPR001509">
    <property type="entry name" value="Epimerase_deHydtase"/>
</dbReference>
<evidence type="ECO:0000256" key="1">
    <source>
        <dbReference type="ARBA" id="ARBA00023027"/>
    </source>
</evidence>
<accession>A0A327JR15</accession>
<feature type="domain" description="NAD-dependent epimerase/dehydratase" evidence="2">
    <location>
        <begin position="93"/>
        <end position="219"/>
    </location>
</feature>
<dbReference type="Gene3D" id="3.40.50.720">
    <property type="entry name" value="NAD(P)-binding Rossmann-like Domain"/>
    <property type="match status" value="1"/>
</dbReference>
<evidence type="ECO:0000259" key="2">
    <source>
        <dbReference type="Pfam" id="PF01370"/>
    </source>
</evidence>
<dbReference type="Proteomes" id="UP000248863">
    <property type="component" value="Unassembled WGS sequence"/>
</dbReference>
<keyword evidence="1" id="KW-0520">NAD</keyword>
<dbReference type="PANTHER" id="PTHR43574">
    <property type="entry name" value="EPIMERASE-RELATED"/>
    <property type="match status" value="1"/>
</dbReference>